<reference evidence="6 7" key="1">
    <citation type="journal article" date="2018" name="Evol. Lett.">
        <title>Horizontal gene cluster transfer increased hallucinogenic mushroom diversity.</title>
        <authorList>
            <person name="Reynolds H.T."/>
            <person name="Vijayakumar V."/>
            <person name="Gluck-Thaler E."/>
            <person name="Korotkin H.B."/>
            <person name="Matheny P.B."/>
            <person name="Slot J.C."/>
        </authorList>
    </citation>
    <scope>NUCLEOTIDE SEQUENCE [LARGE SCALE GENOMIC DNA]</scope>
    <source>
        <strain evidence="6 7">2631</strain>
    </source>
</reference>
<dbReference type="GO" id="GO:0005085">
    <property type="term" value="F:guanyl-nucleotide exchange factor activity"/>
    <property type="evidence" value="ECO:0007669"/>
    <property type="project" value="UniProtKB-KW"/>
</dbReference>
<dbReference type="PANTHER" id="PTHR23113:SF354">
    <property type="entry name" value="BUD SITE SELECTION PROTEIN 5"/>
    <property type="match status" value="1"/>
</dbReference>
<dbReference type="SMART" id="SM00147">
    <property type="entry name" value="RasGEF"/>
    <property type="match status" value="2"/>
</dbReference>
<evidence type="ECO:0000313" key="6">
    <source>
        <dbReference type="EMBL" id="PPQ90173.1"/>
    </source>
</evidence>
<dbReference type="InterPro" id="IPR000651">
    <property type="entry name" value="Ras-like_Gua-exchang_fac_N"/>
</dbReference>
<dbReference type="GO" id="GO:0007265">
    <property type="term" value="P:Ras protein signal transduction"/>
    <property type="evidence" value="ECO:0007669"/>
    <property type="project" value="TreeGrafter"/>
</dbReference>
<dbReference type="EMBL" id="NHYD01001696">
    <property type="protein sequence ID" value="PPQ90173.1"/>
    <property type="molecule type" value="Genomic_DNA"/>
</dbReference>
<dbReference type="SMART" id="SM00229">
    <property type="entry name" value="RasGEFN"/>
    <property type="match status" value="2"/>
</dbReference>
<dbReference type="Pfam" id="PF00618">
    <property type="entry name" value="RasGEF_N"/>
    <property type="match status" value="2"/>
</dbReference>
<evidence type="ECO:0008006" key="8">
    <source>
        <dbReference type="Google" id="ProtNLM"/>
    </source>
</evidence>
<name>A0A409XHE4_PSICY</name>
<sequence>MAAQLSPIPESSELDIAVMEPGDDSQRDDNVSIISIITASSSDDINHSPPSTPNTSVEGQLPNSPSSSSFGANPGKSSTSEDPDVADPFMWIFDPDHLPDDVVFVGGELVGATMEALVERLTPLEDPIFIATFFLTFRLYCSPSRLAELLDARYKIQPPPRATAMEALLWQEQKGSEVRQGTLEFVFKWLEEYWQPGVDDSAFPALTRLTSRCLSDDTSSFTRRSLTYPVLNLLNLRIQGELKTPGTKIQLRPHAFDTLMDDTPKRRITKTLLKPLRNKDFTGISFMDFDAVELARQLTLMESKLYCAISQDELLNHARDRSNSSQSIDAFVSFGLTVRHWVSESILHELNIRRRAWIIGFFVKIADHIALNHNSLGFASNFIPASGSVLSVDTKAHFEILKEFHNYKEFRSAVSVKECPSVPFLGLYLSSITFHRESYPTHRVSPSAENKKLIDLNFRRFQVPYDLRPIPELQFYLEEVAFKVARHLENIQILGDRINKPAQPPVKVSLEDRKRAFLKRLQISGSSGQTKDSDGETTPTEATTFASFINRLKQTPGPFPGPAVETSVSFHIGVMNDSHDSEASTAFNLSGEQSQEVDVYPLVDLEDLRQGLKNLEHAVITNRLSLIQTSTARVTYCVKTILHATEFLQNSSNSALFQRFAKLAQQRLHVLAMLETLVTQSQNVLREDILEDELELETVYLLGSSEQILSLVQEFIFTADEYGIHAGGKPNSRQTLSIEYEILVSNALEQAHTLTESKPASFSLFQREDMEYNVDGFLLGGTIGALVEEMTPHDTLVDQAFLATFFLTFRLFSSPAELLENAILRWNLKPPSNISKERLHMWQHRKWIPVRLRVLNLIRTWILYHWESSDDSVLPLLESFLRETADFLERSKTISLDLLQIVSQRLRPLGDIPRKRARGLSESRLDPKLQLSITSPTRRPSINQVLPFPAPFITKTLLTSLQKKEFGTISIIFFDPLEFARQLTIMQSNLFCALLPSEIIGTDQTSDKPARSVIAVTSLSTAITKWVSETIHREPENKKTKRLIKYFLQLANCCVELNNFASFRSILTALNSIDTTRSQLMRSGLPQKQKEQFDSLNLLANSHQYQRRLAETTPPAIPILTLHMADIVSCRNSLPSHVSSTHYPTKKLINFSKYREIAKIVQNMLVLQVPYSLKPIPEIQDYLHSIFTVTNAIQSTSDEPQYRNSLPKSSSRNDTNNPFVAKSSSSSKPETEPDREDMSVIGINPTDISIYSIPSSRTASTDYGIFYTRHACSQDSFGSQWWADSPESNPPPINV</sequence>
<dbReference type="InterPro" id="IPR036964">
    <property type="entry name" value="RASGEF_cat_dom_sf"/>
</dbReference>
<feature type="domain" description="N-terminal Ras-GEF" evidence="5">
    <location>
        <begin position="774"/>
        <end position="910"/>
    </location>
</feature>
<proteinExistence type="predicted"/>
<evidence type="ECO:0000313" key="7">
    <source>
        <dbReference type="Proteomes" id="UP000283269"/>
    </source>
</evidence>
<dbReference type="InterPro" id="IPR008937">
    <property type="entry name" value="Ras-like_GEF"/>
</dbReference>
<dbReference type="Proteomes" id="UP000283269">
    <property type="component" value="Unassembled WGS sequence"/>
</dbReference>
<dbReference type="PROSITE" id="PS50009">
    <property type="entry name" value="RASGEF_CAT"/>
    <property type="match status" value="2"/>
</dbReference>
<feature type="region of interest" description="Disordered" evidence="3">
    <location>
        <begin position="1197"/>
        <end position="1241"/>
    </location>
</feature>
<dbReference type="PANTHER" id="PTHR23113">
    <property type="entry name" value="GUANINE NUCLEOTIDE EXCHANGE FACTOR"/>
    <property type="match status" value="1"/>
</dbReference>
<gene>
    <name evidence="6" type="ORF">CVT25_012484</name>
</gene>
<keyword evidence="1 2" id="KW-0344">Guanine-nucleotide releasing factor</keyword>
<accession>A0A409XHE4</accession>
<evidence type="ECO:0000259" key="5">
    <source>
        <dbReference type="PROSITE" id="PS50212"/>
    </source>
</evidence>
<feature type="compositionally biased region" description="Basic and acidic residues" evidence="3">
    <location>
        <begin position="1229"/>
        <end position="1238"/>
    </location>
</feature>
<protein>
    <recommendedName>
        <fullName evidence="8">Ras-GEF domain-containing protein</fullName>
    </recommendedName>
</protein>
<dbReference type="GO" id="GO:0005886">
    <property type="term" value="C:plasma membrane"/>
    <property type="evidence" value="ECO:0007669"/>
    <property type="project" value="TreeGrafter"/>
</dbReference>
<organism evidence="6 7">
    <name type="scientific">Psilocybe cyanescens</name>
    <dbReference type="NCBI Taxonomy" id="93625"/>
    <lineage>
        <taxon>Eukaryota</taxon>
        <taxon>Fungi</taxon>
        <taxon>Dikarya</taxon>
        <taxon>Basidiomycota</taxon>
        <taxon>Agaricomycotina</taxon>
        <taxon>Agaricomycetes</taxon>
        <taxon>Agaricomycetidae</taxon>
        <taxon>Agaricales</taxon>
        <taxon>Agaricineae</taxon>
        <taxon>Strophariaceae</taxon>
        <taxon>Psilocybe</taxon>
    </lineage>
</organism>
<feature type="domain" description="Ras-GEF" evidence="4">
    <location>
        <begin position="975"/>
        <end position="1201"/>
    </location>
</feature>
<feature type="domain" description="N-terminal Ras-GEF" evidence="5">
    <location>
        <begin position="105"/>
        <end position="238"/>
    </location>
</feature>
<feature type="domain" description="Ras-GEF" evidence="4">
    <location>
        <begin position="290"/>
        <end position="511"/>
    </location>
</feature>
<comment type="caution">
    <text evidence="6">The sequence shown here is derived from an EMBL/GenBank/DDBJ whole genome shotgun (WGS) entry which is preliminary data.</text>
</comment>
<dbReference type="PROSITE" id="PS50212">
    <property type="entry name" value="RASGEF_NTER"/>
    <property type="match status" value="2"/>
</dbReference>
<feature type="compositionally biased region" description="Low complexity" evidence="3">
    <location>
        <begin position="32"/>
        <end position="43"/>
    </location>
</feature>
<feature type="compositionally biased region" description="Polar residues" evidence="3">
    <location>
        <begin position="53"/>
        <end position="80"/>
    </location>
</feature>
<evidence type="ECO:0000259" key="4">
    <source>
        <dbReference type="PROSITE" id="PS50009"/>
    </source>
</evidence>
<keyword evidence="7" id="KW-1185">Reference proteome</keyword>
<evidence type="ECO:0000256" key="3">
    <source>
        <dbReference type="SAM" id="MobiDB-lite"/>
    </source>
</evidence>
<dbReference type="InParanoid" id="A0A409XHE4"/>
<feature type="region of interest" description="Disordered" evidence="3">
    <location>
        <begin position="1"/>
        <end position="83"/>
    </location>
</feature>
<dbReference type="Gene3D" id="1.20.870.10">
    <property type="entry name" value="Son of sevenless (SoS) protein Chain: S domain 1"/>
    <property type="match status" value="2"/>
</dbReference>
<dbReference type="Gene3D" id="1.10.840.10">
    <property type="entry name" value="Ras guanine-nucleotide exchange factors catalytic domain"/>
    <property type="match status" value="3"/>
</dbReference>
<evidence type="ECO:0000256" key="1">
    <source>
        <dbReference type="ARBA" id="ARBA00022658"/>
    </source>
</evidence>
<dbReference type="SUPFAM" id="SSF48366">
    <property type="entry name" value="Ras GEF"/>
    <property type="match status" value="2"/>
</dbReference>
<dbReference type="InterPro" id="IPR001895">
    <property type="entry name" value="RASGEF_cat_dom"/>
</dbReference>
<evidence type="ECO:0000256" key="2">
    <source>
        <dbReference type="PROSITE-ProRule" id="PRU00168"/>
    </source>
</evidence>
<dbReference type="STRING" id="93625.A0A409XHE4"/>
<dbReference type="CDD" id="cd06224">
    <property type="entry name" value="REM"/>
    <property type="match status" value="2"/>
</dbReference>
<feature type="compositionally biased region" description="Polar residues" evidence="3">
    <location>
        <begin position="1197"/>
        <end position="1218"/>
    </location>
</feature>
<dbReference type="Pfam" id="PF00617">
    <property type="entry name" value="RasGEF"/>
    <property type="match status" value="2"/>
</dbReference>
<dbReference type="InterPro" id="IPR023578">
    <property type="entry name" value="Ras_GEF_dom_sf"/>
</dbReference>
<dbReference type="OrthoDB" id="546434at2759"/>